<organism evidence="15 17">
    <name type="scientific">Bursaphelenchus xylophilus</name>
    <name type="common">Pinewood nematode worm</name>
    <name type="synonym">Aphelenchoides xylophilus</name>
    <dbReference type="NCBI Taxonomy" id="6326"/>
    <lineage>
        <taxon>Eukaryota</taxon>
        <taxon>Metazoa</taxon>
        <taxon>Ecdysozoa</taxon>
        <taxon>Nematoda</taxon>
        <taxon>Chromadorea</taxon>
        <taxon>Rhabditida</taxon>
        <taxon>Tylenchina</taxon>
        <taxon>Tylenchomorpha</taxon>
        <taxon>Aphelenchoidea</taxon>
        <taxon>Aphelenchoididae</taxon>
        <taxon>Bursaphelenchus</taxon>
    </lineage>
</organism>
<dbReference type="FunFam" id="3.40.50.10810:FF:000003">
    <property type="entry name" value="chromodomain-helicase-DNA-binding protein 8 isoform X4"/>
    <property type="match status" value="1"/>
</dbReference>
<dbReference type="EMBL" id="CAJFCV020000001">
    <property type="protein sequence ID" value="CAG9084979.1"/>
    <property type="molecule type" value="Genomic_DNA"/>
</dbReference>
<dbReference type="OrthoDB" id="5857104at2759"/>
<comment type="subcellular location">
    <subcellularLocation>
        <location evidence="1">Nucleus</location>
    </subcellularLocation>
</comment>
<feature type="compositionally biased region" description="Low complexity" evidence="10">
    <location>
        <begin position="78"/>
        <end position="95"/>
    </location>
</feature>
<dbReference type="GO" id="GO:0140658">
    <property type="term" value="F:ATP-dependent chromatin remodeler activity"/>
    <property type="evidence" value="ECO:0007669"/>
    <property type="project" value="TreeGrafter"/>
</dbReference>
<protein>
    <submittedName>
        <fullName evidence="14">(pine wood nematode) hypothetical protein</fullName>
    </submittedName>
</protein>
<reference evidence="14" key="2">
    <citation type="submission" date="2020-09" db="EMBL/GenBank/DDBJ databases">
        <authorList>
            <person name="Kikuchi T."/>
        </authorList>
    </citation>
    <scope>NUCLEOTIDE SEQUENCE</scope>
    <source>
        <strain evidence="14">Ka4C1</strain>
    </source>
</reference>
<keyword evidence="4" id="KW-0378">Hydrolase</keyword>
<evidence type="ECO:0000259" key="11">
    <source>
        <dbReference type="PROSITE" id="PS50013"/>
    </source>
</evidence>
<keyword evidence="6" id="KW-0805">Transcription regulation</keyword>
<feature type="region of interest" description="Disordered" evidence="10">
    <location>
        <begin position="530"/>
        <end position="573"/>
    </location>
</feature>
<dbReference type="Pfam" id="PF00176">
    <property type="entry name" value="SNF2-rel_dom"/>
    <property type="match status" value="1"/>
</dbReference>
<feature type="compositionally biased region" description="Polar residues" evidence="10">
    <location>
        <begin position="222"/>
        <end position="239"/>
    </location>
</feature>
<feature type="region of interest" description="Disordered" evidence="10">
    <location>
        <begin position="709"/>
        <end position="796"/>
    </location>
</feature>
<evidence type="ECO:0000256" key="3">
    <source>
        <dbReference type="ARBA" id="ARBA00022741"/>
    </source>
</evidence>
<feature type="compositionally biased region" description="Low complexity" evidence="10">
    <location>
        <begin position="290"/>
        <end position="301"/>
    </location>
</feature>
<dbReference type="GO" id="GO:0003682">
    <property type="term" value="F:chromatin binding"/>
    <property type="evidence" value="ECO:0007669"/>
    <property type="project" value="TreeGrafter"/>
</dbReference>
<evidence type="ECO:0000256" key="6">
    <source>
        <dbReference type="ARBA" id="ARBA00023015"/>
    </source>
</evidence>
<feature type="compositionally biased region" description="Polar residues" evidence="10">
    <location>
        <begin position="336"/>
        <end position="352"/>
    </location>
</feature>
<evidence type="ECO:0000259" key="12">
    <source>
        <dbReference type="PROSITE" id="PS51192"/>
    </source>
</evidence>
<accession>A0A1I7S7E1</accession>
<dbReference type="PANTHER" id="PTHR45623">
    <property type="entry name" value="CHROMODOMAIN-HELICASE-DNA-BINDING PROTEIN 3-RELATED-RELATED"/>
    <property type="match status" value="1"/>
</dbReference>
<evidence type="ECO:0000256" key="9">
    <source>
        <dbReference type="ARBA" id="ARBA00023242"/>
    </source>
</evidence>
<dbReference type="CDD" id="cd18793">
    <property type="entry name" value="SF2_C_SNF"/>
    <property type="match status" value="1"/>
</dbReference>
<feature type="domain" description="Helicase C-terminal" evidence="13">
    <location>
        <begin position="1362"/>
        <end position="1532"/>
    </location>
</feature>
<dbReference type="Gene3D" id="3.40.5.120">
    <property type="match status" value="2"/>
</dbReference>
<evidence type="ECO:0000256" key="2">
    <source>
        <dbReference type="ARBA" id="ARBA00022737"/>
    </source>
</evidence>
<keyword evidence="2" id="KW-0677">Repeat</keyword>
<dbReference type="FunFam" id="3.40.50.300:FF:000015">
    <property type="entry name" value="chromodomain-helicase-DNA-binding protein 9 isoform X1"/>
    <property type="match status" value="1"/>
</dbReference>
<dbReference type="PROSITE" id="PS50013">
    <property type="entry name" value="CHROMO_2"/>
    <property type="match status" value="1"/>
</dbReference>
<reference evidence="17" key="1">
    <citation type="submission" date="2016-11" db="UniProtKB">
        <authorList>
            <consortium name="WormBaseParasite"/>
        </authorList>
    </citation>
    <scope>IDENTIFICATION</scope>
</reference>
<feature type="compositionally biased region" description="Polar residues" evidence="10">
    <location>
        <begin position="557"/>
        <end position="568"/>
    </location>
</feature>
<feature type="region of interest" description="Disordered" evidence="10">
    <location>
        <begin position="2365"/>
        <end position="2396"/>
    </location>
</feature>
<feature type="compositionally biased region" description="Low complexity" evidence="10">
    <location>
        <begin position="190"/>
        <end position="221"/>
    </location>
</feature>
<feature type="compositionally biased region" description="Basic and acidic residues" evidence="10">
    <location>
        <begin position="871"/>
        <end position="892"/>
    </location>
</feature>
<dbReference type="PROSITE" id="PS51194">
    <property type="entry name" value="HELICASE_CTER"/>
    <property type="match status" value="1"/>
</dbReference>
<feature type="region of interest" description="Disordered" evidence="10">
    <location>
        <begin position="838"/>
        <end position="902"/>
    </location>
</feature>
<dbReference type="SMART" id="SM00490">
    <property type="entry name" value="HELICc"/>
    <property type="match status" value="1"/>
</dbReference>
<sequence>MEEGDEYVPQISQIDYNLIDNNGTNRQGNYYNQLNQVGDMYGNMQRPAQQIQQPNQQHHMAPNQQNYMNMHGYPPPQQMQGQPSIPPMSAATPATKGKRGGGRKKANTTVTTTPDNKYGVGAQNMMYPSNYQMPGQQQVPLHANTPQGMRPANPAYGNYMGGYPQNSKWMEYGQMQQGQQFRCAPPQQPYPGYNGPPQQGYYPQGMQPNQQQSQQQQQMQQNRSQFYGQQGYQNMGYSSQPPPRYPMNSQQGYYQDPAGYPGYNQQYSQMNQSAQATKTGPSGNGTQGHPSVSQNSVSQPSTYSAAAAPIGPPTNGSYPQPPAPSSSGLRQPYNGLPSQQPPSNQFHPQPQFYNQGMMNQLQQGITDMERQLHYMLQQPPGPEVSSRIEQLQVRINQMKAQHQQATTMGISNGKPGPPSSQPPSAMIPGQHSRMGPTPQPSVYPGYPGSLSEQSIHSVNSISSDASGTPNSQKPPSVGPIPMVPHNVLPSHSASSVSVMQTAASQVQVNITPEATGRTLISVYHQFPSTTATTTDSTAQNSMKDSVPPEPVPSSLSNGYPSKNGSSASILCPSPAVSNPQISSAPYPHSSTFRSPISSQSISSDVSRILTDQTPAPSHGVSEESLSVKEETPSQPPIDNDIPQYSYPAQSSNVPGVEMKAESEKVKSPELEAPVPSEEDIQASASFAKKEAKSSAEFTVKPTPATEVIEGNFEEQIKPKKPVAKTPKRTPVPIRKRKKAASEPSSDEDHDFTVEVKKKKGKAQAIQQQSEEIDPSLSEFVEKRRSGRTKNEKRYEDRMDIDDELNEVMDPCTSFLEDTSAAAEFVVEKILGMRTSMRKKVKEMNDDFTEEKRNESELSGDVEENNEAATGEIKKENEELKEKESKEEKKENSTENDEETEEEVEEFFVKFKNKSYMHCEWKTLDELEALDKRVIPKVNRFKAKWVEDNEYFNPDYTIVDRVVDEHIDDDGEHSALVKWKSLQYEESTWEDISIVPTKKMEEYYRDNIVDPLKVKETPRPSPNDWEEIKDTREYKDGNTLREYQVVGVNWLLFCYYNGRNCILADEMGLGKTVQTITFLQGVYDVGIHGPFMVVVPLSTLPNWEREFETWTDMNCVVYYGTSASREMIQNYEMYYEKNDTKKKKVPKFDVLLTTFEMVISDVDILKKINYRVCVIDEAHRLKNRNSKLLTNGLLSFNFEHRVLLTGTPLQNNIQELYSLLSFLEPERFHSSDLFLQEFGQCQTEEQVQKLQEILKPMMLRRLKEDVEKTLQPKEETIIEVQLSNIQKKYYRAILERNFTHLLKGSMPSLMNTMMELRKCCNHPFLIKGAEEQILAELKPIHASKTEDELNNLALIQSSGKLVLIDKLLPKLRQDGHKVLIFSQMVKVLDILEEFLVQMNYSFERIDGNVRGDLRQAAIDRFSRPDSDRFVFLLCTRAGGLGINLTAADTVIIFDSDWNPQNDLQAQARCHRIGQTKMVKVYRLITTNTYEREMFDKASLKLGLDKAVLQSMTPKDNSQQLTRQEVEDLLKKGAYGAVMDEDNEGSKFSEEDIDTILSRRTQTIKLEPGIKGSTFAKASFTSSSNREDIDVNDPNFWSKWAKKANVDVDAGNNDLILLEPRARRKRFEEGYKGLHEGESDGDDGSEGRKSADFSKNRSGKKRKRGDDDDDYVNYVPDELTFNKSEYFKVEKLLNTWGWGRWKVMKEQSDTALGVNDIEHIARTLLLHNIREHKGDEKTKEFVYHLITPNGESSRSDRKSRGDYNEGWAGLPEYNPPNFAIDVSFTRHIHRHANKLLHRMFHLFLLQNHLISKEDATKINDDKDYKQIDVKVPTVGDPPLPNWDSDCDKCFIIGIYKHGMENYEAIKRDDKLCFIEKNIEEMPSTFELNTRFKRVMLLVSRQLEMSMSSTSNSSSSAKWSKPEEAEFMRVLRIYGVKDDNEGQNVINWNRFRELSTNLQHKTDAQMLEQLYCVLAMCTKEQGRELSAIDMRRASMVDPIPVRRAEKLMNRLHLMRKIHAIVSTGLQKVRTSLKLCSSETMYSGWEEKHDEQLLIVVDHHGLDKITQKLASQACFDRFAKQLDENDLIRRVVEICTTLETGKWNGKGSVDLIDDEEGAFDAQTLAMLQALAGQASAIPSSSRLSSSQHKKNKKKASVSAASSSQQLGNFNDPAYLLSMMNALGVSTNSSPQQQMQQFNNLLGLLTLMGPMMTNGANDPASKQVMQMLVAMMGNNDALNLSTTTSGAKATSQTAKVAARNSTTSTPNASTPAPSTTAATNAASTPTNVTPSTKKESIKPEDLSMQEILKCLNYTKGSHIPVMNVETHEKLSGSKAPTLENLETWLAANSKYQVDSEAALGAATAAISASAINESKKPPPAPGKVEKPSSASSVATKPATKMDEPKIAVVTRSTGQLLPEDKWPSLSELAAYLDKNPGVDVQDSFGAAVKAILPAAYHQRISKATSAKVPATNSSNSLSVLEQSLLQSIGMNSSNPMESLQMQLMVQQLMLGSSMQNAYNPYLLMSGNTGASLGASTATTSGNSIDSAIMAMLAAGGVPITTTPASKPSTTSAASSLVSLLGAGSQSSGANQSLNDMLTNELLTNPALLTQLMSSGGTNSTALNSLGLGPLNNMDISTALQMTLLNSALGEMTQSNSQSLASPSTSKKTSSQTSSQAGKASKLNAVVEKLASSSQNNNGDR</sequence>
<keyword evidence="3" id="KW-0547">Nucleotide-binding</keyword>
<dbReference type="Gene3D" id="3.40.50.300">
    <property type="entry name" value="P-loop containing nucleotide triphosphate hydrolases"/>
    <property type="match status" value="1"/>
</dbReference>
<dbReference type="GO" id="GO:0016887">
    <property type="term" value="F:ATP hydrolysis activity"/>
    <property type="evidence" value="ECO:0007669"/>
    <property type="project" value="TreeGrafter"/>
</dbReference>
<dbReference type="Gene3D" id="2.40.50.40">
    <property type="match status" value="2"/>
</dbReference>
<feature type="region of interest" description="Disordered" evidence="10">
    <location>
        <begin position="401"/>
        <end position="488"/>
    </location>
</feature>
<keyword evidence="8" id="KW-0804">Transcription</keyword>
<dbReference type="Pfam" id="PF00271">
    <property type="entry name" value="Helicase_C"/>
    <property type="match status" value="1"/>
</dbReference>
<dbReference type="InterPro" id="IPR006576">
    <property type="entry name" value="BRK_domain"/>
</dbReference>
<dbReference type="InterPro" id="IPR000953">
    <property type="entry name" value="Chromo/chromo_shadow_dom"/>
</dbReference>
<dbReference type="GO" id="GO:0005634">
    <property type="term" value="C:nucleus"/>
    <property type="evidence" value="ECO:0007669"/>
    <property type="project" value="UniProtKB-SubCell"/>
</dbReference>
<evidence type="ECO:0000313" key="17">
    <source>
        <dbReference type="WBParaSite" id="BXY_0893200.1"/>
    </source>
</evidence>
<feature type="compositionally biased region" description="Low complexity" evidence="10">
    <location>
        <begin position="2252"/>
        <end position="2285"/>
    </location>
</feature>
<dbReference type="SMART" id="SM00487">
    <property type="entry name" value="DEXDc"/>
    <property type="match status" value="1"/>
</dbReference>
<feature type="compositionally biased region" description="Basic residues" evidence="10">
    <location>
        <begin position="718"/>
        <end position="738"/>
    </location>
</feature>
<dbReference type="Gene3D" id="1.10.10.60">
    <property type="entry name" value="Homeodomain-like"/>
    <property type="match status" value="2"/>
</dbReference>
<evidence type="ECO:0000256" key="10">
    <source>
        <dbReference type="SAM" id="MobiDB-lite"/>
    </source>
</evidence>
<dbReference type="Proteomes" id="UP000582659">
    <property type="component" value="Unassembled WGS sequence"/>
</dbReference>
<dbReference type="CDD" id="cd17995">
    <property type="entry name" value="DEXHc_CHD6_7_8_9"/>
    <property type="match status" value="1"/>
</dbReference>
<dbReference type="PROSITE" id="PS51192">
    <property type="entry name" value="HELICASE_ATP_BIND_1"/>
    <property type="match status" value="1"/>
</dbReference>
<evidence type="ECO:0000313" key="15">
    <source>
        <dbReference type="Proteomes" id="UP000095284"/>
    </source>
</evidence>
<feature type="compositionally biased region" description="Polar residues" evidence="10">
    <location>
        <begin position="263"/>
        <end position="281"/>
    </location>
</feature>
<gene>
    <name evidence="14" type="ORF">BXYJ_LOCUS1564</name>
</gene>
<dbReference type="PANTHER" id="PTHR45623:SF11">
    <property type="entry name" value="KISMET, ISOFORM C"/>
    <property type="match status" value="1"/>
</dbReference>
<dbReference type="InterPro" id="IPR038718">
    <property type="entry name" value="SNF2-like_sf"/>
</dbReference>
<feature type="compositionally biased region" description="Basic and acidic residues" evidence="10">
    <location>
        <begin position="841"/>
        <end position="855"/>
    </location>
</feature>
<dbReference type="InterPro" id="IPR023780">
    <property type="entry name" value="Chromo_domain"/>
</dbReference>
<dbReference type="GO" id="GO:0003677">
    <property type="term" value="F:DNA binding"/>
    <property type="evidence" value="ECO:0007669"/>
    <property type="project" value="UniProtKB-KW"/>
</dbReference>
<dbReference type="GO" id="GO:0042393">
    <property type="term" value="F:histone binding"/>
    <property type="evidence" value="ECO:0007669"/>
    <property type="project" value="TreeGrafter"/>
</dbReference>
<dbReference type="InterPro" id="IPR000330">
    <property type="entry name" value="SNF2_N"/>
</dbReference>
<dbReference type="SMR" id="A0A1I7S7E1"/>
<feature type="compositionally biased region" description="Basic and acidic residues" evidence="10">
    <location>
        <begin position="779"/>
        <end position="796"/>
    </location>
</feature>
<keyword evidence="5" id="KW-0067">ATP-binding</keyword>
<keyword evidence="16" id="KW-1185">Reference proteome</keyword>
<keyword evidence="7" id="KW-0238">DNA-binding</keyword>
<dbReference type="WBParaSite" id="BXY_0893200.1">
    <property type="protein sequence ID" value="BXY_0893200.1"/>
    <property type="gene ID" value="BXY_0893200"/>
</dbReference>
<dbReference type="SMART" id="SM00298">
    <property type="entry name" value="CHROMO"/>
    <property type="match status" value="2"/>
</dbReference>
<dbReference type="InterPro" id="IPR014001">
    <property type="entry name" value="Helicase_ATP-bd"/>
</dbReference>
<evidence type="ECO:0000256" key="5">
    <source>
        <dbReference type="ARBA" id="ARBA00022840"/>
    </source>
</evidence>
<dbReference type="CDD" id="cd18659">
    <property type="entry name" value="CD2_tandem"/>
    <property type="match status" value="1"/>
</dbReference>
<dbReference type="InterPro" id="IPR056342">
    <property type="entry name" value="HTH_CHD6-9"/>
</dbReference>
<feature type="region of interest" description="Disordered" evidence="10">
    <location>
        <begin position="2134"/>
        <end position="2160"/>
    </location>
</feature>
<feature type="compositionally biased region" description="Polar residues" evidence="10">
    <location>
        <begin position="450"/>
        <end position="474"/>
    </location>
</feature>
<feature type="domain" description="Chromo" evidence="11">
    <location>
        <begin position="956"/>
        <end position="1003"/>
    </location>
</feature>
<evidence type="ECO:0000313" key="16">
    <source>
        <dbReference type="Proteomes" id="UP000659654"/>
    </source>
</evidence>
<dbReference type="Pfam" id="PF23078">
    <property type="entry name" value="HTH_CHD6-9"/>
    <property type="match status" value="1"/>
</dbReference>
<feature type="region of interest" description="Disordered" evidence="10">
    <location>
        <begin position="2648"/>
        <end position="2695"/>
    </location>
</feature>
<dbReference type="GO" id="GO:0005524">
    <property type="term" value="F:ATP binding"/>
    <property type="evidence" value="ECO:0007669"/>
    <property type="project" value="UniProtKB-KW"/>
</dbReference>
<dbReference type="SUPFAM" id="SSF160481">
    <property type="entry name" value="BRK domain-like"/>
    <property type="match status" value="2"/>
</dbReference>
<dbReference type="GO" id="GO:0010468">
    <property type="term" value="P:regulation of gene expression"/>
    <property type="evidence" value="ECO:0007669"/>
    <property type="project" value="TreeGrafter"/>
</dbReference>
<feature type="compositionally biased region" description="Basic and acidic residues" evidence="10">
    <location>
        <begin position="1627"/>
        <end position="1636"/>
    </location>
</feature>
<evidence type="ECO:0000256" key="7">
    <source>
        <dbReference type="ARBA" id="ARBA00023125"/>
    </source>
</evidence>
<dbReference type="InterPro" id="IPR027417">
    <property type="entry name" value="P-loop_NTPase"/>
</dbReference>
<feature type="region of interest" description="Disordered" evidence="10">
    <location>
        <begin position="2251"/>
        <end position="2294"/>
    </location>
</feature>
<name>A0A1I7S7E1_BURXY</name>
<dbReference type="InterPro" id="IPR016197">
    <property type="entry name" value="Chromo-like_dom_sf"/>
</dbReference>
<feature type="compositionally biased region" description="Basic residues" evidence="10">
    <location>
        <begin position="96"/>
        <end position="106"/>
    </location>
</feature>
<evidence type="ECO:0000256" key="4">
    <source>
        <dbReference type="ARBA" id="ARBA00022801"/>
    </source>
</evidence>
<evidence type="ECO:0000313" key="14">
    <source>
        <dbReference type="EMBL" id="CAD5209696.1"/>
    </source>
</evidence>
<evidence type="ECO:0000256" key="8">
    <source>
        <dbReference type="ARBA" id="ARBA00023163"/>
    </source>
</evidence>
<feature type="domain" description="Helicase ATP-binding" evidence="12">
    <location>
        <begin position="1051"/>
        <end position="1225"/>
    </location>
</feature>
<dbReference type="InterPro" id="IPR001650">
    <property type="entry name" value="Helicase_C-like"/>
</dbReference>
<feature type="compositionally biased region" description="Acidic residues" evidence="10">
    <location>
        <begin position="893"/>
        <end position="902"/>
    </location>
</feature>
<dbReference type="EMBL" id="CAJFDI010000001">
    <property type="protein sequence ID" value="CAD5209696.1"/>
    <property type="molecule type" value="Genomic_DNA"/>
</dbReference>
<dbReference type="SMART" id="SM00592">
    <property type="entry name" value="BRK"/>
    <property type="match status" value="2"/>
</dbReference>
<dbReference type="Proteomes" id="UP000095284">
    <property type="component" value="Unplaced"/>
</dbReference>
<feature type="compositionally biased region" description="Basic and acidic residues" evidence="10">
    <location>
        <begin position="1643"/>
        <end position="1653"/>
    </location>
</feature>
<dbReference type="SUPFAM" id="SSF54160">
    <property type="entry name" value="Chromo domain-like"/>
    <property type="match status" value="2"/>
</dbReference>
<evidence type="ECO:0000259" key="13">
    <source>
        <dbReference type="PROSITE" id="PS51194"/>
    </source>
</evidence>
<feature type="region of interest" description="Disordered" evidence="10">
    <location>
        <begin position="1627"/>
        <end position="1667"/>
    </location>
</feature>
<dbReference type="GO" id="GO:0000785">
    <property type="term" value="C:chromatin"/>
    <property type="evidence" value="ECO:0007669"/>
    <property type="project" value="TreeGrafter"/>
</dbReference>
<feature type="compositionally biased region" description="Polar residues" evidence="10">
    <location>
        <begin position="401"/>
        <end position="410"/>
    </location>
</feature>
<keyword evidence="9" id="KW-0539">Nucleus</keyword>
<feature type="region of interest" description="Disordered" evidence="10">
    <location>
        <begin position="180"/>
        <end position="352"/>
    </location>
</feature>
<feature type="region of interest" description="Disordered" evidence="10">
    <location>
        <begin position="76"/>
        <end position="119"/>
    </location>
</feature>
<feature type="compositionally biased region" description="Polar residues" evidence="10">
    <location>
        <begin position="2685"/>
        <end position="2695"/>
    </location>
</feature>
<dbReference type="SUPFAM" id="SSF52540">
    <property type="entry name" value="P-loop containing nucleoside triphosphate hydrolases"/>
    <property type="match status" value="2"/>
</dbReference>
<feature type="compositionally biased region" description="Basic and acidic residues" evidence="10">
    <location>
        <begin position="658"/>
        <end position="669"/>
    </location>
</feature>
<evidence type="ECO:0000256" key="1">
    <source>
        <dbReference type="ARBA" id="ARBA00004123"/>
    </source>
</evidence>
<dbReference type="Pfam" id="PF00385">
    <property type="entry name" value="Chromo"/>
    <property type="match status" value="1"/>
</dbReference>
<dbReference type="Pfam" id="PF07533">
    <property type="entry name" value="BRK"/>
    <property type="match status" value="2"/>
</dbReference>
<feature type="region of interest" description="Disordered" evidence="10">
    <location>
        <begin position="610"/>
        <end position="678"/>
    </location>
</feature>
<dbReference type="InterPro" id="IPR037259">
    <property type="entry name" value="BRK_sf"/>
</dbReference>
<dbReference type="Gene3D" id="3.40.50.10810">
    <property type="entry name" value="Tandem AAA-ATPase domain"/>
    <property type="match status" value="1"/>
</dbReference>
<dbReference type="Proteomes" id="UP000659654">
    <property type="component" value="Unassembled WGS sequence"/>
</dbReference>
<dbReference type="InterPro" id="IPR049730">
    <property type="entry name" value="SNF2/RAD54-like_C"/>
</dbReference>
<proteinExistence type="predicted"/>
<feature type="compositionally biased region" description="Low complexity" evidence="10">
    <location>
        <begin position="2653"/>
        <end position="2676"/>
    </location>
</feature>
<dbReference type="eggNOG" id="KOG0384">
    <property type="taxonomic scope" value="Eukaryota"/>
</dbReference>